<dbReference type="SUPFAM" id="SSF48371">
    <property type="entry name" value="ARM repeat"/>
    <property type="match status" value="1"/>
</dbReference>
<evidence type="ECO:0008006" key="3">
    <source>
        <dbReference type="Google" id="ProtNLM"/>
    </source>
</evidence>
<protein>
    <recommendedName>
        <fullName evidence="3">ARM repeat superfamily protein</fullName>
    </recommendedName>
</protein>
<comment type="caution">
    <text evidence="1">The sequence shown here is derived from an EMBL/GenBank/DDBJ whole genome shotgun (WGS) entry which is preliminary data.</text>
</comment>
<name>A0AAV9EK38_ACOCL</name>
<reference evidence="1" key="2">
    <citation type="submission" date="2023-06" db="EMBL/GenBank/DDBJ databases">
        <authorList>
            <person name="Ma L."/>
            <person name="Liu K.-W."/>
            <person name="Li Z."/>
            <person name="Hsiao Y.-Y."/>
            <person name="Qi Y."/>
            <person name="Fu T."/>
            <person name="Tang G."/>
            <person name="Zhang D."/>
            <person name="Sun W.-H."/>
            <person name="Liu D.-K."/>
            <person name="Li Y."/>
            <person name="Chen G.-Z."/>
            <person name="Liu X.-D."/>
            <person name="Liao X.-Y."/>
            <person name="Jiang Y.-T."/>
            <person name="Yu X."/>
            <person name="Hao Y."/>
            <person name="Huang J."/>
            <person name="Zhao X.-W."/>
            <person name="Ke S."/>
            <person name="Chen Y.-Y."/>
            <person name="Wu W.-L."/>
            <person name="Hsu J.-L."/>
            <person name="Lin Y.-F."/>
            <person name="Huang M.-D."/>
            <person name="Li C.-Y."/>
            <person name="Huang L."/>
            <person name="Wang Z.-W."/>
            <person name="Zhao X."/>
            <person name="Zhong W.-Y."/>
            <person name="Peng D.-H."/>
            <person name="Ahmad S."/>
            <person name="Lan S."/>
            <person name="Zhang J.-S."/>
            <person name="Tsai W.-C."/>
            <person name="Van De Peer Y."/>
            <person name="Liu Z.-J."/>
        </authorList>
    </citation>
    <scope>NUCLEOTIDE SEQUENCE</scope>
    <source>
        <strain evidence="1">CP</strain>
        <tissue evidence="1">Leaves</tissue>
    </source>
</reference>
<sequence length="778" mass="86037">MLLLSSCWKHYVTLLRLDDHRFLQHYSEMLDQFLSALQFYNHNGGGDDLGKANSRTQTKKFFLNCISLLLGRLDGKQLGIAISECGPKLLNLLVLQLQSADEDMIEGSIEVLRLIIFKTNLESGSCLLETQQMESVLPLLLNLLDQRDSAARAVVLLISEYCALDPDGQCTREIFKRLEFGNNHQKRNAIDVVSELIRASSDSGNTLSPSIRKDIAKHLLECLVDEELVNYVQASNMFLLLDPPLVLPALVRLVYSLDKKVGVAASDAIIAILKHHNQNPDVIVLMIDCLSILSHGPGISETCGEMWEAIPRCSVQLKEGSKLDIDQVLRLIPQWSRSVKNWDALIESLINKLFQEPSNATIVQFLSCISEDLAKAGELVLRCVLSHSWEGKEINANWLSCGGVKTPTSSKSAKYEKSLFNRLCPLLIIRLLPLRNFNDLNSPALYGDLPKHVPQVKVDVSTYNQATVSALLINRAFASFEFEDVRKLAAELCGRLHPQVLLPIVDSHLEHAIVCQDILKMKSCLFAVCTSLVIRGRDTALNPVLIRIRKSLETVLLWPSLDADEILKAQHGCIDCLALMICAEVQALESSRDVAVESSVLTYTIQQLSDKTSENAACPLPFRLCMANVLISACQKVSSLGKPSLARRILPALLQSVKVMAESEVRAACLHVLFSAVYHLKSEVLPFTSELLKMSIKALKKGSEKEKIAAAKLMASLMSSEEEIVESISTGLVEAKSVLAKIVAIDSSPELQQLCRKLLLCITSPLEEAFGALTKNEL</sequence>
<dbReference type="Proteomes" id="UP001180020">
    <property type="component" value="Unassembled WGS sequence"/>
</dbReference>
<keyword evidence="2" id="KW-1185">Reference proteome</keyword>
<dbReference type="InterPro" id="IPR011989">
    <property type="entry name" value="ARM-like"/>
</dbReference>
<dbReference type="InterPro" id="IPR016024">
    <property type="entry name" value="ARM-type_fold"/>
</dbReference>
<dbReference type="EMBL" id="JAUJYO010000006">
    <property type="protein sequence ID" value="KAK1313617.1"/>
    <property type="molecule type" value="Genomic_DNA"/>
</dbReference>
<dbReference type="AlphaFoldDB" id="A0AAV9EK38"/>
<reference evidence="1" key="1">
    <citation type="journal article" date="2023" name="Nat. Commun.">
        <title>Diploid and tetraploid genomes of Acorus and the evolution of monocots.</title>
        <authorList>
            <person name="Ma L."/>
            <person name="Liu K.W."/>
            <person name="Li Z."/>
            <person name="Hsiao Y.Y."/>
            <person name="Qi Y."/>
            <person name="Fu T."/>
            <person name="Tang G.D."/>
            <person name="Zhang D."/>
            <person name="Sun W.H."/>
            <person name="Liu D.K."/>
            <person name="Li Y."/>
            <person name="Chen G.Z."/>
            <person name="Liu X.D."/>
            <person name="Liao X.Y."/>
            <person name="Jiang Y.T."/>
            <person name="Yu X."/>
            <person name="Hao Y."/>
            <person name="Huang J."/>
            <person name="Zhao X.W."/>
            <person name="Ke S."/>
            <person name="Chen Y.Y."/>
            <person name="Wu W.L."/>
            <person name="Hsu J.L."/>
            <person name="Lin Y.F."/>
            <person name="Huang M.D."/>
            <person name="Li C.Y."/>
            <person name="Huang L."/>
            <person name="Wang Z.W."/>
            <person name="Zhao X."/>
            <person name="Zhong W.Y."/>
            <person name="Peng D.H."/>
            <person name="Ahmad S."/>
            <person name="Lan S."/>
            <person name="Zhang J.S."/>
            <person name="Tsai W.C."/>
            <person name="Van de Peer Y."/>
            <person name="Liu Z.J."/>
        </authorList>
    </citation>
    <scope>NUCLEOTIDE SEQUENCE</scope>
    <source>
        <strain evidence="1">CP</strain>
    </source>
</reference>
<dbReference type="PANTHER" id="PTHR37743">
    <property type="entry name" value="ARM REPEAT SUPERFAMILY PROTEIN"/>
    <property type="match status" value="1"/>
</dbReference>
<dbReference type="PANTHER" id="PTHR37743:SF1">
    <property type="entry name" value="ARM REPEAT SUPERFAMILY PROTEIN"/>
    <property type="match status" value="1"/>
</dbReference>
<evidence type="ECO:0000313" key="2">
    <source>
        <dbReference type="Proteomes" id="UP001180020"/>
    </source>
</evidence>
<proteinExistence type="predicted"/>
<gene>
    <name evidence="1" type="ORF">QJS10_CPA06g01801</name>
</gene>
<organism evidence="1 2">
    <name type="scientific">Acorus calamus</name>
    <name type="common">Sweet flag</name>
    <dbReference type="NCBI Taxonomy" id="4465"/>
    <lineage>
        <taxon>Eukaryota</taxon>
        <taxon>Viridiplantae</taxon>
        <taxon>Streptophyta</taxon>
        <taxon>Embryophyta</taxon>
        <taxon>Tracheophyta</taxon>
        <taxon>Spermatophyta</taxon>
        <taxon>Magnoliopsida</taxon>
        <taxon>Liliopsida</taxon>
        <taxon>Acoraceae</taxon>
        <taxon>Acorus</taxon>
    </lineage>
</organism>
<accession>A0AAV9EK38</accession>
<dbReference type="Gene3D" id="1.25.10.10">
    <property type="entry name" value="Leucine-rich Repeat Variant"/>
    <property type="match status" value="2"/>
</dbReference>
<evidence type="ECO:0000313" key="1">
    <source>
        <dbReference type="EMBL" id="KAK1313617.1"/>
    </source>
</evidence>